<name>A0A554VEZ7_9FLAO</name>
<dbReference type="Gene3D" id="2.40.170.20">
    <property type="entry name" value="TonB-dependent receptor, beta-barrel domain"/>
    <property type="match status" value="1"/>
</dbReference>
<comment type="similarity">
    <text evidence="7">Belongs to the TonB-dependent receptor family.</text>
</comment>
<dbReference type="NCBIfam" id="TIGR04057">
    <property type="entry name" value="SusC_RagA_signa"/>
    <property type="match status" value="1"/>
</dbReference>
<evidence type="ECO:0000259" key="8">
    <source>
        <dbReference type="Pfam" id="PF07715"/>
    </source>
</evidence>
<keyword evidence="5 7" id="KW-0472">Membrane</keyword>
<dbReference type="EMBL" id="VLNR01000056">
    <property type="protein sequence ID" value="TSE05698.1"/>
    <property type="molecule type" value="Genomic_DNA"/>
</dbReference>
<accession>A0A554VEZ7</accession>
<dbReference type="SUPFAM" id="SSF49464">
    <property type="entry name" value="Carboxypeptidase regulatory domain-like"/>
    <property type="match status" value="1"/>
</dbReference>
<keyword evidence="10" id="KW-1185">Reference proteome</keyword>
<evidence type="ECO:0000256" key="5">
    <source>
        <dbReference type="ARBA" id="ARBA00023136"/>
    </source>
</evidence>
<organism evidence="9 10">
    <name type="scientific">Aquimarina algiphila</name>
    <dbReference type="NCBI Taxonomy" id="2047982"/>
    <lineage>
        <taxon>Bacteria</taxon>
        <taxon>Pseudomonadati</taxon>
        <taxon>Bacteroidota</taxon>
        <taxon>Flavobacteriia</taxon>
        <taxon>Flavobacteriales</taxon>
        <taxon>Flavobacteriaceae</taxon>
        <taxon>Aquimarina</taxon>
    </lineage>
</organism>
<keyword evidence="9" id="KW-0675">Receptor</keyword>
<dbReference type="OrthoDB" id="9768177at2"/>
<comment type="caution">
    <text evidence="9">The sequence shown here is derived from an EMBL/GenBank/DDBJ whole genome shotgun (WGS) entry which is preliminary data.</text>
</comment>
<dbReference type="Gene3D" id="2.60.40.1120">
    <property type="entry name" value="Carboxypeptidase-like, regulatory domain"/>
    <property type="match status" value="1"/>
</dbReference>
<dbReference type="Gene3D" id="2.170.130.10">
    <property type="entry name" value="TonB-dependent receptor, plug domain"/>
    <property type="match status" value="1"/>
</dbReference>
<dbReference type="InterPro" id="IPR039426">
    <property type="entry name" value="TonB-dep_rcpt-like"/>
</dbReference>
<keyword evidence="3 7" id="KW-1134">Transmembrane beta strand</keyword>
<gene>
    <name evidence="9" type="ORF">FOF46_21975</name>
</gene>
<protein>
    <submittedName>
        <fullName evidence="9">TonB-dependent receptor</fullName>
    </submittedName>
</protein>
<dbReference type="Pfam" id="PF13715">
    <property type="entry name" value="CarbopepD_reg_2"/>
    <property type="match status" value="1"/>
</dbReference>
<dbReference type="InterPro" id="IPR023997">
    <property type="entry name" value="TonB-dep_OMP_SusC/RagA_CS"/>
</dbReference>
<evidence type="ECO:0000256" key="6">
    <source>
        <dbReference type="ARBA" id="ARBA00023237"/>
    </source>
</evidence>
<evidence type="ECO:0000256" key="2">
    <source>
        <dbReference type="ARBA" id="ARBA00022448"/>
    </source>
</evidence>
<dbReference type="InterPro" id="IPR012910">
    <property type="entry name" value="Plug_dom"/>
</dbReference>
<evidence type="ECO:0000256" key="1">
    <source>
        <dbReference type="ARBA" id="ARBA00004571"/>
    </source>
</evidence>
<dbReference type="InterPro" id="IPR008969">
    <property type="entry name" value="CarboxyPept-like_regulatory"/>
</dbReference>
<dbReference type="NCBIfam" id="TIGR04056">
    <property type="entry name" value="OMP_RagA_SusC"/>
    <property type="match status" value="1"/>
</dbReference>
<dbReference type="GO" id="GO:0009279">
    <property type="term" value="C:cell outer membrane"/>
    <property type="evidence" value="ECO:0007669"/>
    <property type="project" value="UniProtKB-SubCell"/>
</dbReference>
<keyword evidence="6 7" id="KW-0998">Cell outer membrane</keyword>
<dbReference type="SUPFAM" id="SSF56935">
    <property type="entry name" value="Porins"/>
    <property type="match status" value="1"/>
</dbReference>
<dbReference type="PROSITE" id="PS52016">
    <property type="entry name" value="TONB_DEPENDENT_REC_3"/>
    <property type="match status" value="1"/>
</dbReference>
<dbReference type="AlphaFoldDB" id="A0A554VEZ7"/>
<sequence length="1116" mass="121931">MKNLKGSERYQLNLLKFNLKIRLTLFSLLVSFFSIRANTHSGNIKINPDLKNVSNTKTIEDSKKRSVEIGYVSIQQSISGIVTDTNGQPIPGVSVVEKGTSNGAATDFDGNYSLTVSSANAILTFSSIGFTSKEVPVGTNTTINIQLEENAEALKEVVVVAYGTSTKKDLTGAVSVISSEELNNFATTTVDQALQGKTSGVQITANSGAPGSSVTVNIRGVGSFGSTTPLYIVDGFPTQDISFINPNTIESLSVLKDASATALYGVRASNGVVIIETKKGKKGRVNVELNSFLGVRTKPKSVDVLDVNRFSSLALELSGSSDSEIAGSAIPYDGWNNSGSLRNIDWQDEVFSEAISKSTTLSIRGGGEKSRVALNLGFYDEEGTLIGSEYKRYDAGLNAQFDVTDKVRFKGSVKYISSQNFQPLGSGRGSLLNLYGNIPHLAPVGELNLNGDPNLSNVPVDGNGNFGAYPDVGSETFRDGRNFVARALEDDRDNVTNDILANISAEWDIIDGLSTRVNIGARATNFAGWVFNPQYYRSNGNIDLRNNAVFTVTQNTFNEILAEHIFQYKKTFATKHNLDVLAGYSAQRGYTKFTQIEGTGFLNNRIRDIAQAQDITNRQGSFARETLASTFARLNYNFESKYYATATIRRDGVGNRFLVENAWDVFPSFAAGWNIDEEDFMEGSIFNVLKFRGSWGETGNFFGIAPFVSGTTFSNGTPRNDSSYSFGGNTTQSLGLAPVSASNSNLRWETQVQSNIGFDGELLNNKIYFTVDYFNRKSKDILFDITTPGQSGFPTRPVNGATAVNEGFEFLVGYRKDEGDFTFDINANITTIKNEITKIDSPVGQIRFNNEFLDSFNESAFWFDITRSELGGEVGSFYGFVADGIYQSQAEIDALNTASPNGNYQAAETSPGDRRFRDLNGDGQITGEDREVIGSPIPDFYGSLNLNFAYKNFDLGLNFYGTYGNEILNLVKRELESASGYGNSASFSNVSTEYFNNRWTVGNPSNTFSRALIDDGSVQNNRASSYFVEDGSYFRLRNINLGYTLPSEITDKIGLNSFRLYLSAQNLFTITDYSGSDPEVGQNSDIQGQSSVTTRGIDAGAYPVSRFFTLGFNLKF</sequence>
<dbReference type="InterPro" id="IPR036942">
    <property type="entry name" value="Beta-barrel_TonB_sf"/>
</dbReference>
<keyword evidence="4 7" id="KW-0812">Transmembrane</keyword>
<dbReference type="InterPro" id="IPR023996">
    <property type="entry name" value="TonB-dep_OMP_SusC/RagA"/>
</dbReference>
<proteinExistence type="inferred from homology"/>
<evidence type="ECO:0000313" key="9">
    <source>
        <dbReference type="EMBL" id="TSE05698.1"/>
    </source>
</evidence>
<dbReference type="Proteomes" id="UP000318833">
    <property type="component" value="Unassembled WGS sequence"/>
</dbReference>
<dbReference type="FunFam" id="2.60.40.1120:FF:000003">
    <property type="entry name" value="Outer membrane protein Omp121"/>
    <property type="match status" value="1"/>
</dbReference>
<evidence type="ECO:0000256" key="7">
    <source>
        <dbReference type="PROSITE-ProRule" id="PRU01360"/>
    </source>
</evidence>
<evidence type="ECO:0000313" key="10">
    <source>
        <dbReference type="Proteomes" id="UP000318833"/>
    </source>
</evidence>
<feature type="domain" description="TonB-dependent receptor plug" evidence="8">
    <location>
        <begin position="167"/>
        <end position="272"/>
    </location>
</feature>
<dbReference type="Pfam" id="PF07715">
    <property type="entry name" value="Plug"/>
    <property type="match status" value="1"/>
</dbReference>
<evidence type="ECO:0000256" key="3">
    <source>
        <dbReference type="ARBA" id="ARBA00022452"/>
    </source>
</evidence>
<reference evidence="9 10" key="1">
    <citation type="submission" date="2019-07" db="EMBL/GenBank/DDBJ databases">
        <title>The draft genome sequence of Aquimarina algiphila M91.</title>
        <authorList>
            <person name="Meng X."/>
        </authorList>
    </citation>
    <scope>NUCLEOTIDE SEQUENCE [LARGE SCALE GENOMIC DNA]</scope>
    <source>
        <strain evidence="9 10">M91</strain>
    </source>
</reference>
<comment type="subcellular location">
    <subcellularLocation>
        <location evidence="1 7">Cell outer membrane</location>
        <topology evidence="1 7">Multi-pass membrane protein</topology>
    </subcellularLocation>
</comment>
<evidence type="ECO:0000256" key="4">
    <source>
        <dbReference type="ARBA" id="ARBA00022692"/>
    </source>
</evidence>
<dbReference type="InterPro" id="IPR037066">
    <property type="entry name" value="Plug_dom_sf"/>
</dbReference>
<keyword evidence="2 7" id="KW-0813">Transport</keyword>
<dbReference type="RefSeq" id="WP_143917930.1">
    <property type="nucleotide sequence ID" value="NZ_CANMIK010000054.1"/>
</dbReference>